<gene>
    <name evidence="8" type="ORF">H4Q31_08550</name>
</gene>
<evidence type="ECO:0000313" key="9">
    <source>
        <dbReference type="Proteomes" id="UP000574133"/>
    </source>
</evidence>
<dbReference type="GO" id="GO:0007165">
    <property type="term" value="P:signal transduction"/>
    <property type="evidence" value="ECO:0007669"/>
    <property type="project" value="TreeGrafter"/>
</dbReference>
<dbReference type="Proteomes" id="UP000574133">
    <property type="component" value="Unassembled WGS sequence"/>
</dbReference>
<proteinExistence type="inferred from homology"/>
<dbReference type="Gene3D" id="3.30.750.44">
    <property type="match status" value="1"/>
</dbReference>
<accession>A0A841TFY0</accession>
<dbReference type="PANTHER" id="PTHR32060:SF30">
    <property type="entry name" value="CARBOXY-TERMINAL PROCESSING PROTEASE CTPA"/>
    <property type="match status" value="1"/>
</dbReference>
<dbReference type="GO" id="GO:0004175">
    <property type="term" value="F:endopeptidase activity"/>
    <property type="evidence" value="ECO:0007669"/>
    <property type="project" value="TreeGrafter"/>
</dbReference>
<evidence type="ECO:0000259" key="7">
    <source>
        <dbReference type="PROSITE" id="PS50106"/>
    </source>
</evidence>
<keyword evidence="4 5" id="KW-0720">Serine protease</keyword>
<evidence type="ECO:0000256" key="5">
    <source>
        <dbReference type="RuleBase" id="RU004404"/>
    </source>
</evidence>
<dbReference type="GO" id="GO:0008236">
    <property type="term" value="F:serine-type peptidase activity"/>
    <property type="evidence" value="ECO:0007669"/>
    <property type="project" value="UniProtKB-KW"/>
</dbReference>
<dbReference type="InterPro" id="IPR005151">
    <property type="entry name" value="Tail-specific_protease"/>
</dbReference>
<dbReference type="EMBL" id="JACJVN010000031">
    <property type="protein sequence ID" value="MBB6677371.1"/>
    <property type="molecule type" value="Genomic_DNA"/>
</dbReference>
<evidence type="ECO:0000256" key="6">
    <source>
        <dbReference type="SAM" id="SignalP"/>
    </source>
</evidence>
<feature type="signal peptide" evidence="6">
    <location>
        <begin position="1"/>
        <end position="21"/>
    </location>
</feature>
<reference evidence="8 9" key="1">
    <citation type="submission" date="2020-08" db="EMBL/GenBank/DDBJ databases">
        <title>Cohnella phylogeny.</title>
        <authorList>
            <person name="Dunlap C."/>
        </authorList>
    </citation>
    <scope>NUCLEOTIDE SEQUENCE [LARGE SCALE GENOMIC DNA]</scope>
    <source>
        <strain evidence="8 9">DSM 103658</strain>
    </source>
</reference>
<evidence type="ECO:0000256" key="4">
    <source>
        <dbReference type="ARBA" id="ARBA00022825"/>
    </source>
</evidence>
<dbReference type="InterPro" id="IPR001478">
    <property type="entry name" value="PDZ"/>
</dbReference>
<dbReference type="CDD" id="cd06782">
    <property type="entry name" value="cpPDZ_CPP-like"/>
    <property type="match status" value="1"/>
</dbReference>
<feature type="chain" id="PRO_5032357878" evidence="6">
    <location>
        <begin position="22"/>
        <end position="419"/>
    </location>
</feature>
<dbReference type="InterPro" id="IPR055210">
    <property type="entry name" value="CtpA/B_N"/>
</dbReference>
<dbReference type="InterPro" id="IPR029045">
    <property type="entry name" value="ClpP/crotonase-like_dom_sf"/>
</dbReference>
<keyword evidence="2 5" id="KW-0645">Protease</keyword>
<evidence type="ECO:0000256" key="2">
    <source>
        <dbReference type="ARBA" id="ARBA00022670"/>
    </source>
</evidence>
<dbReference type="Gene3D" id="3.90.226.10">
    <property type="entry name" value="2-enoyl-CoA Hydratase, Chain A, domain 1"/>
    <property type="match status" value="1"/>
</dbReference>
<evidence type="ECO:0000256" key="3">
    <source>
        <dbReference type="ARBA" id="ARBA00022801"/>
    </source>
</evidence>
<dbReference type="Pfam" id="PF03572">
    <property type="entry name" value="Peptidase_S41"/>
    <property type="match status" value="1"/>
</dbReference>
<keyword evidence="6" id="KW-0732">Signal</keyword>
<evidence type="ECO:0000313" key="8">
    <source>
        <dbReference type="EMBL" id="MBB6677371.1"/>
    </source>
</evidence>
<dbReference type="InterPro" id="IPR004447">
    <property type="entry name" value="Peptidase_S41A"/>
</dbReference>
<dbReference type="PROSITE" id="PS50106">
    <property type="entry name" value="PDZ"/>
    <property type="match status" value="1"/>
</dbReference>
<dbReference type="SMART" id="SM00228">
    <property type="entry name" value="PDZ"/>
    <property type="match status" value="1"/>
</dbReference>
<comment type="similarity">
    <text evidence="1 5">Belongs to the peptidase S41A family.</text>
</comment>
<sequence length="419" mass="42878">MLYRGRTVLAITVATALLASAATLTALSLAGKADGLLRDAGSTASGAAGGSKPAAAGGLGADELDKLNRAAGLIANESYYSIDRDELIDGAIAGMLGSLGDPYAEYYSKEEAEQLADSADTAFTGIGARAEMLDGELVVVRVLAGTPAERAGLKAGDTLLSVNGDSLKGLAFDEAASRIRGPKGTKAKLQVKRANAAEPIELELIRDRIAAETVSSELDAEGVGILRITKFAFGTSELAAAELGKLESGGMKALIIDLRDNPGGVLGSAESTAELFVPSGRMIVIEEDSQGHRKTITSAGNPTGKTRTYPIVVLINGGSASSAEIVAGALKQSAGATLVGSRTYGKGTVQISFENELGDGSLMKLTVMKWLLPDGSWVEGGGIAPDISVPGLPQQPEPDPQLQAARETALGLVGESRAE</sequence>
<evidence type="ECO:0000256" key="1">
    <source>
        <dbReference type="ARBA" id="ARBA00009179"/>
    </source>
</evidence>
<keyword evidence="3 5" id="KW-0378">Hydrolase</keyword>
<dbReference type="NCBIfam" id="TIGR00225">
    <property type="entry name" value="prc"/>
    <property type="match status" value="1"/>
</dbReference>
<dbReference type="SUPFAM" id="SSF50156">
    <property type="entry name" value="PDZ domain-like"/>
    <property type="match status" value="1"/>
</dbReference>
<feature type="domain" description="PDZ" evidence="7">
    <location>
        <begin position="137"/>
        <end position="180"/>
    </location>
</feature>
<protein>
    <submittedName>
        <fullName evidence="8">S41 family peptidase</fullName>
    </submittedName>
</protein>
<dbReference type="CDD" id="cd07560">
    <property type="entry name" value="Peptidase_S41_CPP"/>
    <property type="match status" value="1"/>
</dbReference>
<dbReference type="GO" id="GO:0030288">
    <property type="term" value="C:outer membrane-bounded periplasmic space"/>
    <property type="evidence" value="ECO:0007669"/>
    <property type="project" value="TreeGrafter"/>
</dbReference>
<dbReference type="InterPro" id="IPR041489">
    <property type="entry name" value="PDZ_6"/>
</dbReference>
<dbReference type="RefSeq" id="WP_185178653.1">
    <property type="nucleotide sequence ID" value="NZ_CBCSEP010000003.1"/>
</dbReference>
<dbReference type="SUPFAM" id="SSF52096">
    <property type="entry name" value="ClpP/crotonase"/>
    <property type="match status" value="1"/>
</dbReference>
<dbReference type="AlphaFoldDB" id="A0A841TFY0"/>
<organism evidence="8 9">
    <name type="scientific">Cohnella lubricantis</name>
    <dbReference type="NCBI Taxonomy" id="2163172"/>
    <lineage>
        <taxon>Bacteria</taxon>
        <taxon>Bacillati</taxon>
        <taxon>Bacillota</taxon>
        <taxon>Bacilli</taxon>
        <taxon>Bacillales</taxon>
        <taxon>Paenibacillaceae</taxon>
        <taxon>Cohnella</taxon>
    </lineage>
</organism>
<dbReference type="Gene3D" id="2.30.42.10">
    <property type="match status" value="1"/>
</dbReference>
<dbReference type="PANTHER" id="PTHR32060">
    <property type="entry name" value="TAIL-SPECIFIC PROTEASE"/>
    <property type="match status" value="1"/>
</dbReference>
<name>A0A841TFY0_9BACL</name>
<dbReference type="Pfam" id="PF22694">
    <property type="entry name" value="CtpB_N-like"/>
    <property type="match status" value="1"/>
</dbReference>
<dbReference type="SMART" id="SM00245">
    <property type="entry name" value="TSPc"/>
    <property type="match status" value="1"/>
</dbReference>
<dbReference type="FunFam" id="2.30.42.10:FF:000063">
    <property type="entry name" value="Peptidase, S41 family"/>
    <property type="match status" value="1"/>
</dbReference>
<dbReference type="GO" id="GO:0006508">
    <property type="term" value="P:proteolysis"/>
    <property type="evidence" value="ECO:0007669"/>
    <property type="project" value="UniProtKB-KW"/>
</dbReference>
<keyword evidence="9" id="KW-1185">Reference proteome</keyword>
<dbReference type="Pfam" id="PF17820">
    <property type="entry name" value="PDZ_6"/>
    <property type="match status" value="1"/>
</dbReference>
<dbReference type="InterPro" id="IPR036034">
    <property type="entry name" value="PDZ_sf"/>
</dbReference>
<comment type="caution">
    <text evidence="8">The sequence shown here is derived from an EMBL/GenBank/DDBJ whole genome shotgun (WGS) entry which is preliminary data.</text>
</comment>